<name>A0A5B7GJI1_PORTR</name>
<keyword evidence="3" id="KW-1185">Reference proteome</keyword>
<evidence type="ECO:0000256" key="1">
    <source>
        <dbReference type="SAM" id="MobiDB-lite"/>
    </source>
</evidence>
<accession>A0A5B7GJI1</accession>
<evidence type="ECO:0000313" key="3">
    <source>
        <dbReference type="Proteomes" id="UP000324222"/>
    </source>
</evidence>
<dbReference type="Proteomes" id="UP000324222">
    <property type="component" value="Unassembled WGS sequence"/>
</dbReference>
<protein>
    <submittedName>
        <fullName evidence="2">Uncharacterized protein</fullName>
    </submittedName>
</protein>
<proteinExistence type="predicted"/>
<dbReference type="EMBL" id="VSRR010017330">
    <property type="protein sequence ID" value="MPC60251.1"/>
    <property type="molecule type" value="Genomic_DNA"/>
</dbReference>
<gene>
    <name evidence="2" type="ORF">E2C01_054290</name>
</gene>
<evidence type="ECO:0000313" key="2">
    <source>
        <dbReference type="EMBL" id="MPC60251.1"/>
    </source>
</evidence>
<sequence length="174" mass="18540">MLHHEGGKLPPSLLKDHCREEGGDVLPAMLAIVFPGDRGVWRTTTGVGAASPPSERLARGKQEWSMLVGGRVGDRKRGAPGEASPPVLRRQGVQNRSAAAPTQPDQACQRHHPPPLSPHLTPPTLLLWLSPSRSHTSSPSSPSAPFHGFPFPLILLTSLLSSSSSSSFLSIHIP</sequence>
<reference evidence="2 3" key="1">
    <citation type="submission" date="2019-05" db="EMBL/GenBank/DDBJ databases">
        <title>Another draft genome of Portunus trituberculatus and its Hox gene families provides insights of decapod evolution.</title>
        <authorList>
            <person name="Jeong J.-H."/>
            <person name="Song I."/>
            <person name="Kim S."/>
            <person name="Choi T."/>
            <person name="Kim D."/>
            <person name="Ryu S."/>
            <person name="Kim W."/>
        </authorList>
    </citation>
    <scope>NUCLEOTIDE SEQUENCE [LARGE SCALE GENOMIC DNA]</scope>
    <source>
        <tissue evidence="2">Muscle</tissue>
    </source>
</reference>
<comment type="caution">
    <text evidence="2">The sequence shown here is derived from an EMBL/GenBank/DDBJ whole genome shotgun (WGS) entry which is preliminary data.</text>
</comment>
<organism evidence="2 3">
    <name type="scientific">Portunus trituberculatus</name>
    <name type="common">Swimming crab</name>
    <name type="synonym">Neptunus trituberculatus</name>
    <dbReference type="NCBI Taxonomy" id="210409"/>
    <lineage>
        <taxon>Eukaryota</taxon>
        <taxon>Metazoa</taxon>
        <taxon>Ecdysozoa</taxon>
        <taxon>Arthropoda</taxon>
        <taxon>Crustacea</taxon>
        <taxon>Multicrustacea</taxon>
        <taxon>Malacostraca</taxon>
        <taxon>Eumalacostraca</taxon>
        <taxon>Eucarida</taxon>
        <taxon>Decapoda</taxon>
        <taxon>Pleocyemata</taxon>
        <taxon>Brachyura</taxon>
        <taxon>Eubrachyura</taxon>
        <taxon>Portunoidea</taxon>
        <taxon>Portunidae</taxon>
        <taxon>Portuninae</taxon>
        <taxon>Portunus</taxon>
    </lineage>
</organism>
<dbReference type="AlphaFoldDB" id="A0A5B7GJI1"/>
<feature type="region of interest" description="Disordered" evidence="1">
    <location>
        <begin position="44"/>
        <end position="124"/>
    </location>
</feature>